<dbReference type="Pfam" id="PF24717">
    <property type="entry name" value="DUF7672"/>
    <property type="match status" value="1"/>
</dbReference>
<name>A0A382WRR9_9ZZZZ</name>
<evidence type="ECO:0000256" key="1">
    <source>
        <dbReference type="SAM" id="Phobius"/>
    </source>
</evidence>
<dbReference type="EMBL" id="UINC01161913">
    <property type="protein sequence ID" value="SVD61373.1"/>
    <property type="molecule type" value="Genomic_DNA"/>
</dbReference>
<feature type="transmembrane region" description="Helical" evidence="1">
    <location>
        <begin position="7"/>
        <end position="25"/>
    </location>
</feature>
<gene>
    <name evidence="2" type="ORF">METZ01_LOCUS414227</name>
</gene>
<evidence type="ECO:0000313" key="2">
    <source>
        <dbReference type="EMBL" id="SVD61373.1"/>
    </source>
</evidence>
<protein>
    <submittedName>
        <fullName evidence="2">Uncharacterized protein</fullName>
    </submittedName>
</protein>
<accession>A0A382WRR9</accession>
<sequence>MLEFLRYFIYGWIILIAAIPVNLIAKKIGLVTWYDFLVFKKSIGFLDGIFMLIVYPLIFGAIIYFLDTLDSSL</sequence>
<proteinExistence type="predicted"/>
<organism evidence="2">
    <name type="scientific">marine metagenome</name>
    <dbReference type="NCBI Taxonomy" id="408172"/>
    <lineage>
        <taxon>unclassified sequences</taxon>
        <taxon>metagenomes</taxon>
        <taxon>ecological metagenomes</taxon>
    </lineage>
</organism>
<dbReference type="InterPro" id="IPR056089">
    <property type="entry name" value="DUF7672"/>
</dbReference>
<keyword evidence="1" id="KW-0472">Membrane</keyword>
<reference evidence="2" key="1">
    <citation type="submission" date="2018-05" db="EMBL/GenBank/DDBJ databases">
        <authorList>
            <person name="Lanie J.A."/>
            <person name="Ng W.-L."/>
            <person name="Kazmierczak K.M."/>
            <person name="Andrzejewski T.M."/>
            <person name="Davidsen T.M."/>
            <person name="Wayne K.J."/>
            <person name="Tettelin H."/>
            <person name="Glass J.I."/>
            <person name="Rusch D."/>
            <person name="Podicherti R."/>
            <person name="Tsui H.-C.T."/>
            <person name="Winkler M.E."/>
        </authorList>
    </citation>
    <scope>NUCLEOTIDE SEQUENCE</scope>
</reference>
<feature type="transmembrane region" description="Helical" evidence="1">
    <location>
        <begin position="45"/>
        <end position="66"/>
    </location>
</feature>
<keyword evidence="1" id="KW-0812">Transmembrane</keyword>
<dbReference type="AlphaFoldDB" id="A0A382WRR9"/>
<keyword evidence="1" id="KW-1133">Transmembrane helix</keyword>